<keyword evidence="5" id="KW-0067">ATP-binding</keyword>
<evidence type="ECO:0000256" key="1">
    <source>
        <dbReference type="ARBA" id="ARBA00022527"/>
    </source>
</evidence>
<reference evidence="8 9" key="1">
    <citation type="submission" date="2019-06" db="EMBL/GenBank/DDBJ databases">
        <title>Persicimonas caeni gen. nov., sp. nov., a predatory bacterium isolated from solar saltern.</title>
        <authorList>
            <person name="Wang S."/>
        </authorList>
    </citation>
    <scope>NUCLEOTIDE SEQUENCE [LARGE SCALE GENOMIC DNA]</scope>
    <source>
        <strain evidence="8 9">YN101</strain>
    </source>
</reference>
<keyword evidence="4" id="KW-0418">Kinase</keyword>
<proteinExistence type="predicted"/>
<dbReference type="SUPFAM" id="SSF56112">
    <property type="entry name" value="Protein kinase-like (PK-like)"/>
    <property type="match status" value="1"/>
</dbReference>
<evidence type="ECO:0000313" key="9">
    <source>
        <dbReference type="Proteomes" id="UP000315995"/>
    </source>
</evidence>
<evidence type="ECO:0000256" key="6">
    <source>
        <dbReference type="SAM" id="Phobius"/>
    </source>
</evidence>
<organism evidence="8 9">
    <name type="scientific">Persicimonas caeni</name>
    <dbReference type="NCBI Taxonomy" id="2292766"/>
    <lineage>
        <taxon>Bacteria</taxon>
        <taxon>Deltaproteobacteria</taxon>
        <taxon>Bradymonadales</taxon>
        <taxon>Bradymonadaceae</taxon>
        <taxon>Persicimonas</taxon>
    </lineage>
</organism>
<dbReference type="OrthoDB" id="5518634at2"/>
<accession>A0A4Y6PZF8</accession>
<name>A0A4Y6PZF8_PERCE</name>
<dbReference type="EMBL" id="CP041186">
    <property type="protein sequence ID" value="QDG53716.1"/>
    <property type="molecule type" value="Genomic_DNA"/>
</dbReference>
<evidence type="ECO:0000256" key="5">
    <source>
        <dbReference type="ARBA" id="ARBA00022840"/>
    </source>
</evidence>
<dbReference type="AlphaFoldDB" id="A0A4Y6PZF8"/>
<evidence type="ECO:0000256" key="3">
    <source>
        <dbReference type="ARBA" id="ARBA00022741"/>
    </source>
</evidence>
<dbReference type="Proteomes" id="UP000315995">
    <property type="component" value="Chromosome"/>
</dbReference>
<dbReference type="PROSITE" id="PS50011">
    <property type="entry name" value="PROTEIN_KINASE_DOM"/>
    <property type="match status" value="1"/>
</dbReference>
<accession>A0A5B8YDF8</accession>
<keyword evidence="6" id="KW-0472">Membrane</keyword>
<evidence type="ECO:0000256" key="4">
    <source>
        <dbReference type="ARBA" id="ARBA00022777"/>
    </source>
</evidence>
<dbReference type="PANTHER" id="PTHR24351">
    <property type="entry name" value="RIBOSOMAL PROTEIN S6 KINASE"/>
    <property type="match status" value="1"/>
</dbReference>
<keyword evidence="2" id="KW-0808">Transferase</keyword>
<sequence>MIVLNWTTGFTHVLFETSLPAERTHDLLQYKPMADDNYLVDAQSGEQRFRLRRMLATGRSYQIVLAEDTASNGRLVCAKADLYDADRLDDRDYVAGRHEALESEWQFLQHLDSDLLPEPVAFFRASNAEADFEDEPVLVYEYIEGKTLFEWVEAEHDEGLAPEAALGILRDLVQFLISVHAAGYIYRDLDPRHLIVDDEGTLCGVVGFGNVAEKGERPNVAKMEYADAPYVAPEARAERSGKMLRPAADAYALGALMSFMLTGEEPRKVVENPLNWESYDRLSNLEPPGLALLVARLIQPLAKKRFGRLERLQPFLTMEGLPTTKTKGFGMMLLPAPFSGVEDPEKNRALKSKLSSGPLISVEDEAPVSRSHGEAAMDDDGMPRSWLIGAVIMALVTVAVLISMGVI</sequence>
<evidence type="ECO:0000256" key="2">
    <source>
        <dbReference type="ARBA" id="ARBA00022679"/>
    </source>
</evidence>
<dbReference type="Gene3D" id="1.10.510.10">
    <property type="entry name" value="Transferase(Phosphotransferase) domain 1"/>
    <property type="match status" value="1"/>
</dbReference>
<keyword evidence="6" id="KW-0812">Transmembrane</keyword>
<evidence type="ECO:0000313" key="8">
    <source>
        <dbReference type="EMBL" id="QDG53716.1"/>
    </source>
</evidence>
<feature type="transmembrane region" description="Helical" evidence="6">
    <location>
        <begin position="386"/>
        <end position="406"/>
    </location>
</feature>
<keyword evidence="1" id="KW-0723">Serine/threonine-protein kinase</keyword>
<dbReference type="Pfam" id="PF00069">
    <property type="entry name" value="Pkinase"/>
    <property type="match status" value="1"/>
</dbReference>
<dbReference type="InterPro" id="IPR011009">
    <property type="entry name" value="Kinase-like_dom_sf"/>
</dbReference>
<dbReference type="SMART" id="SM00220">
    <property type="entry name" value="S_TKc"/>
    <property type="match status" value="1"/>
</dbReference>
<evidence type="ECO:0000259" key="7">
    <source>
        <dbReference type="PROSITE" id="PS50011"/>
    </source>
</evidence>
<keyword evidence="3" id="KW-0547">Nucleotide-binding</keyword>
<keyword evidence="6" id="KW-1133">Transmembrane helix</keyword>
<dbReference type="GO" id="GO:0004674">
    <property type="term" value="F:protein serine/threonine kinase activity"/>
    <property type="evidence" value="ECO:0007669"/>
    <property type="project" value="UniProtKB-KW"/>
</dbReference>
<dbReference type="GO" id="GO:0005524">
    <property type="term" value="F:ATP binding"/>
    <property type="evidence" value="ECO:0007669"/>
    <property type="project" value="UniProtKB-KW"/>
</dbReference>
<feature type="domain" description="Protein kinase" evidence="7">
    <location>
        <begin position="49"/>
        <end position="316"/>
    </location>
</feature>
<dbReference type="InterPro" id="IPR000719">
    <property type="entry name" value="Prot_kinase_dom"/>
</dbReference>
<gene>
    <name evidence="8" type="ORF">FIV42_24120</name>
</gene>
<protein>
    <recommendedName>
        <fullName evidence="7">Protein kinase domain-containing protein</fullName>
    </recommendedName>
</protein>
<keyword evidence="9" id="KW-1185">Reference proteome</keyword>